<dbReference type="AlphaFoldDB" id="A0A8K0SSC9"/>
<evidence type="ECO:0008006" key="8">
    <source>
        <dbReference type="Google" id="ProtNLM"/>
    </source>
</evidence>
<dbReference type="PANTHER" id="PTHR17920:SF22">
    <property type="entry name" value="DUF726 DOMAIN PROTEIN (AFU_ORTHOLOGUE AFUA_2G12860)"/>
    <property type="match status" value="1"/>
</dbReference>
<keyword evidence="7" id="KW-1185">Reference proteome</keyword>
<dbReference type="InterPro" id="IPR007941">
    <property type="entry name" value="DUF726"/>
</dbReference>
<sequence length="663" mass="72916">MGRVGRGGGQGSSRRTVDLTGAISIAEKNDLITLVNAITERLHNNISNIFDSPPISPIIGGNENHQWLSLPLLHRKDRSQDKENESPLSSQTGKPSIGDGSKSFHKAHGIIEKEEKEAMTPQLQELKKEAVTFYQKWQTMLLNRLREVAVQEPAAQPPTRGRGRGCRGNARGRGGGRGGKVNPITLTLATGPPRSPPNHVDRELADRYPPMPNPLWKLEHNKRRLLQHTVFLLVLSMQDYTAYSRLLLINLTSSLNLSLETFQQDEVRLARGLAQAALDALPEEPEDQKTEEVKATKKWKISVGNALGSKKPYILAPPLKAVGVGTERGGLGLSSSTAASALGAIGEHGLLTGCLFGMNTQRPMGKIMEGFAREIQDFAFMPLLGNTCIEYMDPAQTLAEHRRLRLVIAISGWITKNCDESQPWRCLGSQAEVYAVRWETAALLNLGTSLQTVIKSISWKNAKEEIFSRTIFTSLIEAVWPVSLLKISKLIDNPWSLGMVRAEKAGIVLADAIMRSKFQGDRPVSLIGYSLAARAIYTCLMVLAERRQFGVIDSVVMMGTPAPSESRVWLTLKSVVAGRLVNVYSEHDYILGFLFRTSNIQFGIAGLQEIQGADGVENHCVKRMESGHLGYQEMVGNILQEIGWEDLNNSACGGAKTKEVDKC</sequence>
<feature type="region of interest" description="Disordered" evidence="5">
    <location>
        <begin position="77"/>
        <end position="104"/>
    </location>
</feature>
<reference evidence="6" key="1">
    <citation type="journal article" date="2021" name="Nat. Commun.">
        <title>Genetic determinants of endophytism in the Arabidopsis root mycobiome.</title>
        <authorList>
            <person name="Mesny F."/>
            <person name="Miyauchi S."/>
            <person name="Thiergart T."/>
            <person name="Pickel B."/>
            <person name="Atanasova L."/>
            <person name="Karlsson M."/>
            <person name="Huettel B."/>
            <person name="Barry K.W."/>
            <person name="Haridas S."/>
            <person name="Chen C."/>
            <person name="Bauer D."/>
            <person name="Andreopoulos W."/>
            <person name="Pangilinan J."/>
            <person name="LaButti K."/>
            <person name="Riley R."/>
            <person name="Lipzen A."/>
            <person name="Clum A."/>
            <person name="Drula E."/>
            <person name="Henrissat B."/>
            <person name="Kohler A."/>
            <person name="Grigoriev I.V."/>
            <person name="Martin F.M."/>
            <person name="Hacquard S."/>
        </authorList>
    </citation>
    <scope>NUCLEOTIDE SEQUENCE</scope>
    <source>
        <strain evidence="6">MPI-CAGE-CH-0235</strain>
    </source>
</reference>
<organism evidence="6 7">
    <name type="scientific">Stachybotrys elegans</name>
    <dbReference type="NCBI Taxonomy" id="80388"/>
    <lineage>
        <taxon>Eukaryota</taxon>
        <taxon>Fungi</taxon>
        <taxon>Dikarya</taxon>
        <taxon>Ascomycota</taxon>
        <taxon>Pezizomycotina</taxon>
        <taxon>Sordariomycetes</taxon>
        <taxon>Hypocreomycetidae</taxon>
        <taxon>Hypocreales</taxon>
        <taxon>Stachybotryaceae</taxon>
        <taxon>Stachybotrys</taxon>
    </lineage>
</organism>
<dbReference type="OrthoDB" id="277931at2759"/>
<keyword evidence="2" id="KW-0812">Transmembrane</keyword>
<comment type="caution">
    <text evidence="6">The sequence shown here is derived from an EMBL/GenBank/DDBJ whole genome shotgun (WGS) entry which is preliminary data.</text>
</comment>
<dbReference type="Pfam" id="PF05277">
    <property type="entry name" value="DUF726"/>
    <property type="match status" value="1"/>
</dbReference>
<name>A0A8K0SSC9_9HYPO</name>
<evidence type="ECO:0000256" key="4">
    <source>
        <dbReference type="ARBA" id="ARBA00023136"/>
    </source>
</evidence>
<dbReference type="PANTHER" id="PTHR17920">
    <property type="entry name" value="TRANSMEMBRANE AND COILED-COIL DOMAIN-CONTAINING PROTEIN 4 TMCO4"/>
    <property type="match status" value="1"/>
</dbReference>
<evidence type="ECO:0000313" key="6">
    <source>
        <dbReference type="EMBL" id="KAH7321131.1"/>
    </source>
</evidence>
<dbReference type="EMBL" id="JAGPNK010000005">
    <property type="protein sequence ID" value="KAH7321131.1"/>
    <property type="molecule type" value="Genomic_DNA"/>
</dbReference>
<dbReference type="GO" id="GO:0016020">
    <property type="term" value="C:membrane"/>
    <property type="evidence" value="ECO:0007669"/>
    <property type="project" value="UniProtKB-SubCell"/>
</dbReference>
<keyword evidence="4" id="KW-0472">Membrane</keyword>
<feature type="region of interest" description="Disordered" evidence="5">
    <location>
        <begin position="152"/>
        <end position="198"/>
    </location>
</feature>
<keyword evidence="3" id="KW-1133">Transmembrane helix</keyword>
<proteinExistence type="predicted"/>
<evidence type="ECO:0000256" key="5">
    <source>
        <dbReference type="SAM" id="MobiDB-lite"/>
    </source>
</evidence>
<gene>
    <name evidence="6" type="ORF">B0I35DRAFT_501248</name>
</gene>
<evidence type="ECO:0000313" key="7">
    <source>
        <dbReference type="Proteomes" id="UP000813444"/>
    </source>
</evidence>
<accession>A0A8K0SSC9</accession>
<evidence type="ECO:0000256" key="3">
    <source>
        <dbReference type="ARBA" id="ARBA00022989"/>
    </source>
</evidence>
<comment type="subcellular location">
    <subcellularLocation>
        <location evidence="1">Membrane</location>
        <topology evidence="1">Multi-pass membrane protein</topology>
    </subcellularLocation>
</comment>
<protein>
    <recommendedName>
        <fullName evidence="8">DUF726 domain-containing protein</fullName>
    </recommendedName>
</protein>
<evidence type="ECO:0000256" key="2">
    <source>
        <dbReference type="ARBA" id="ARBA00022692"/>
    </source>
</evidence>
<dbReference type="Proteomes" id="UP000813444">
    <property type="component" value="Unassembled WGS sequence"/>
</dbReference>
<evidence type="ECO:0000256" key="1">
    <source>
        <dbReference type="ARBA" id="ARBA00004141"/>
    </source>
</evidence>